<name>A0A0J7IKC6_9FLAO</name>
<keyword evidence="2" id="KW-1185">Reference proteome</keyword>
<dbReference type="Proteomes" id="UP000036261">
    <property type="component" value="Unassembled WGS sequence"/>
</dbReference>
<gene>
    <name evidence="1" type="ORF">ACM46_03185</name>
</gene>
<accession>A0A0J7IKC6</accession>
<sequence>MKYAKFVILFIVFIGLVLYVTKTGAKEYADENSILKNGVVFEGTVIDIKRSNNHSFGILRINVIHSTVKEFSEQPKQGIYPYRIKDKKAEIYLPIYVGRQIGDHVKLISDKQIIDYKGKNTEDQGEVYIITDASDINFVKENTLFKIEKK</sequence>
<dbReference type="PATRIC" id="fig|558151.6.peg.668"/>
<dbReference type="RefSeq" id="WP_048505149.1">
    <property type="nucleotide sequence ID" value="NZ_LFND01000001.1"/>
</dbReference>
<dbReference type="OrthoDB" id="1361727at2"/>
<comment type="caution">
    <text evidence="1">The sequence shown here is derived from an EMBL/GenBank/DDBJ whole genome shotgun (WGS) entry which is preliminary data.</text>
</comment>
<proteinExistence type="predicted"/>
<protein>
    <submittedName>
        <fullName evidence="1">Uncharacterized protein</fullName>
    </submittedName>
</protein>
<reference evidence="1 2" key="1">
    <citation type="journal article" date="2013" name="Int. J. Syst. Evol. Microbiol.">
        <title>Chryseobacterium angstadtii sp. nov., isolated from a newt tank.</title>
        <authorList>
            <person name="Kirk K.E."/>
            <person name="Hoffman J.A."/>
            <person name="Smith K.A."/>
            <person name="Strahan B.L."/>
            <person name="Failor K.C."/>
            <person name="Krebs J.E."/>
            <person name="Gale A.N."/>
            <person name="Do T.D."/>
            <person name="Sontag T.C."/>
            <person name="Batties A.M."/>
            <person name="Mistiszyn K."/>
            <person name="Newman J.D."/>
        </authorList>
    </citation>
    <scope>NUCLEOTIDE SEQUENCE [LARGE SCALE GENOMIC DNA]</scope>
    <source>
        <strain evidence="1 2">KM</strain>
    </source>
</reference>
<organism evidence="1 2">
    <name type="scientific">Chryseobacterium angstadtii</name>
    <dbReference type="NCBI Taxonomy" id="558151"/>
    <lineage>
        <taxon>Bacteria</taxon>
        <taxon>Pseudomonadati</taxon>
        <taxon>Bacteroidota</taxon>
        <taxon>Flavobacteriia</taxon>
        <taxon>Flavobacteriales</taxon>
        <taxon>Weeksellaceae</taxon>
        <taxon>Chryseobacterium group</taxon>
        <taxon>Chryseobacterium</taxon>
    </lineage>
</organism>
<evidence type="ECO:0000313" key="1">
    <source>
        <dbReference type="EMBL" id="KMQ66547.1"/>
    </source>
</evidence>
<dbReference type="EMBL" id="LFND01000001">
    <property type="protein sequence ID" value="KMQ66547.1"/>
    <property type="molecule type" value="Genomic_DNA"/>
</dbReference>
<dbReference type="AlphaFoldDB" id="A0A0J7IKC6"/>
<evidence type="ECO:0000313" key="2">
    <source>
        <dbReference type="Proteomes" id="UP000036261"/>
    </source>
</evidence>